<protein>
    <recommendedName>
        <fullName evidence="1">CRISPR system endoribonuclease Csx1 CARF domain-containing protein</fullName>
    </recommendedName>
</protein>
<comment type="caution">
    <text evidence="2">The sequence shown here is derived from an EMBL/GenBank/DDBJ whole genome shotgun (WGS) entry which is preliminary data.</text>
</comment>
<sequence length="106" mass="11602">MGQGKSLLITSIGNPLAYKPTTYSYQGKSKKGCVSSVVFDDVNTVFFVGLASFTDVQTKTQGACSSSKQNQCATEMLDVLKDYQGKKYNSYTQLENDAEEALQKYA</sequence>
<dbReference type="SUPFAM" id="SSF160980">
    <property type="entry name" value="SSO1389-like"/>
    <property type="match status" value="1"/>
</dbReference>
<proteinExistence type="predicted"/>
<reference evidence="2 3" key="1">
    <citation type="submission" date="2017-04" db="EMBL/GenBank/DDBJ databases">
        <title>Novel microbial lineages endemic to geothermal iron-oxide mats fill important gaps in the evolutionary history of Archaea.</title>
        <authorList>
            <person name="Jay Z.J."/>
            <person name="Beam J.P."/>
            <person name="Dlakic M."/>
            <person name="Rusch D.B."/>
            <person name="Kozubal M.A."/>
            <person name="Inskeep W.P."/>
        </authorList>
    </citation>
    <scope>NUCLEOTIDE SEQUENCE [LARGE SCALE GENOMIC DNA]</scope>
    <source>
        <strain evidence="2">ECH_B_SAG-F08</strain>
    </source>
</reference>
<dbReference type="Proteomes" id="UP000240381">
    <property type="component" value="Unassembled WGS sequence"/>
</dbReference>
<dbReference type="AlphaFoldDB" id="A0A2R6BF45"/>
<gene>
    <name evidence="2" type="ORF">B9Q11_04965</name>
</gene>
<feature type="domain" description="CRISPR system endoribonuclease Csx1 CARF" evidence="1">
    <location>
        <begin position="7"/>
        <end position="83"/>
    </location>
</feature>
<dbReference type="Pfam" id="PF22230">
    <property type="entry name" value="Csx1_CARF"/>
    <property type="match status" value="1"/>
</dbReference>
<evidence type="ECO:0000313" key="3">
    <source>
        <dbReference type="Proteomes" id="UP000240381"/>
    </source>
</evidence>
<name>A0A2R6BF45_9ARCH</name>
<accession>A0A2R6BF45</accession>
<dbReference type="Gene3D" id="3.40.50.10640">
    <property type="entry name" value="SSO1389-like"/>
    <property type="match status" value="1"/>
</dbReference>
<evidence type="ECO:0000313" key="2">
    <source>
        <dbReference type="EMBL" id="PSN97048.1"/>
    </source>
</evidence>
<organism evidence="2 3">
    <name type="scientific">Candidatus Marsarchaeota G2 archaeon ECH_B_SAG-F08</name>
    <dbReference type="NCBI Taxonomy" id="1978165"/>
    <lineage>
        <taxon>Archaea</taxon>
        <taxon>Candidatus Marsarchaeota</taxon>
        <taxon>Candidatus Marsarchaeota group 2</taxon>
    </lineage>
</organism>
<dbReference type="InterPro" id="IPR053857">
    <property type="entry name" value="Csx1_CARF"/>
</dbReference>
<evidence type="ECO:0000259" key="1">
    <source>
        <dbReference type="Pfam" id="PF22230"/>
    </source>
</evidence>
<dbReference type="EMBL" id="NEXM01000073">
    <property type="protein sequence ID" value="PSN97048.1"/>
    <property type="molecule type" value="Genomic_DNA"/>
</dbReference>